<dbReference type="SUPFAM" id="SSF52540">
    <property type="entry name" value="P-loop containing nucleoside triphosphate hydrolases"/>
    <property type="match status" value="1"/>
</dbReference>
<evidence type="ECO:0000259" key="4">
    <source>
        <dbReference type="Pfam" id="PF00437"/>
    </source>
</evidence>
<accession>A0A2S5KL78</accession>
<evidence type="ECO:0000313" key="6">
    <source>
        <dbReference type="Proteomes" id="UP000238196"/>
    </source>
</evidence>
<keyword evidence="3" id="KW-0067">ATP-binding</keyword>
<evidence type="ECO:0000256" key="2">
    <source>
        <dbReference type="ARBA" id="ARBA00022741"/>
    </source>
</evidence>
<dbReference type="PANTHER" id="PTHR30258">
    <property type="entry name" value="TYPE II SECRETION SYSTEM PROTEIN GSPE-RELATED"/>
    <property type="match status" value="1"/>
</dbReference>
<dbReference type="InterPro" id="IPR027417">
    <property type="entry name" value="P-loop_NTPase"/>
</dbReference>
<dbReference type="GO" id="GO:0005886">
    <property type="term" value="C:plasma membrane"/>
    <property type="evidence" value="ECO:0007669"/>
    <property type="project" value="TreeGrafter"/>
</dbReference>
<reference evidence="5 6" key="1">
    <citation type="submission" date="2018-02" db="EMBL/GenBank/DDBJ databases">
        <title>novel marine gammaproteobacteria from coastal saline agro ecosystem.</title>
        <authorList>
            <person name="Krishnan R."/>
            <person name="Ramesh Kumar N."/>
        </authorList>
    </citation>
    <scope>NUCLEOTIDE SEQUENCE [LARGE SCALE GENOMIC DNA]</scope>
    <source>
        <strain evidence="5 6">228</strain>
    </source>
</reference>
<feature type="domain" description="Bacterial type II secretion system protein E" evidence="4">
    <location>
        <begin position="131"/>
        <end position="282"/>
    </location>
</feature>
<gene>
    <name evidence="5" type="ORF">C4K68_20370</name>
</gene>
<dbReference type="InterPro" id="IPR001482">
    <property type="entry name" value="T2SS/T4SS_dom"/>
</dbReference>
<dbReference type="Proteomes" id="UP000238196">
    <property type="component" value="Unassembled WGS sequence"/>
</dbReference>
<dbReference type="EMBL" id="PRLP01000090">
    <property type="protein sequence ID" value="PPC75472.1"/>
    <property type="molecule type" value="Genomic_DNA"/>
</dbReference>
<comment type="similarity">
    <text evidence="1">Belongs to the GSP E family.</text>
</comment>
<dbReference type="PANTHER" id="PTHR30258:SF2">
    <property type="entry name" value="COMG OPERON PROTEIN 1"/>
    <property type="match status" value="1"/>
</dbReference>
<evidence type="ECO:0000256" key="3">
    <source>
        <dbReference type="ARBA" id="ARBA00022840"/>
    </source>
</evidence>
<dbReference type="Gene3D" id="3.40.50.300">
    <property type="entry name" value="P-loop containing nucleotide triphosphate hydrolases"/>
    <property type="match status" value="1"/>
</dbReference>
<keyword evidence="2" id="KW-0547">Nucleotide-binding</keyword>
<dbReference type="OrthoDB" id="5442742at2"/>
<dbReference type="GO" id="GO:0016887">
    <property type="term" value="F:ATP hydrolysis activity"/>
    <property type="evidence" value="ECO:0007669"/>
    <property type="project" value="TreeGrafter"/>
</dbReference>
<organism evidence="5 6">
    <name type="scientific">Proteobacteria bacterium 228</name>
    <dbReference type="NCBI Taxonomy" id="2083153"/>
    <lineage>
        <taxon>Bacteria</taxon>
        <taxon>Pseudomonadati</taxon>
        <taxon>Pseudomonadota</taxon>
    </lineage>
</organism>
<name>A0A2S5KL78_9PROT</name>
<comment type="caution">
    <text evidence="5">The sequence shown here is derived from an EMBL/GenBank/DDBJ whole genome shotgun (WGS) entry which is preliminary data.</text>
</comment>
<dbReference type="Pfam" id="PF00437">
    <property type="entry name" value="T2SSE"/>
    <property type="match status" value="1"/>
</dbReference>
<dbReference type="GO" id="GO:0005524">
    <property type="term" value="F:ATP binding"/>
    <property type="evidence" value="ECO:0007669"/>
    <property type="project" value="UniProtKB-KW"/>
</dbReference>
<sequence length="351" mass="38469">MNQPALLNKDGTGISLSVSDIALLWDEQSRCIDSGYIYPGRRRLEASDREGFAKLMGTQLTEMCTKAGSPCFDFDIRLGESVMRGAGRRVAGGKVDIFLRHNRPLPAPDLETLIGPAYAEVLMAPKLCGGGIVIVCGETGSGKSTTMARMVIDRLTKFGGVAHGFGYPLEYLISGEHGMGVCYQVETSDDELALQLKHVLRCMPVATAGILFINEIRDAEAARNMFTAAQNGFLVVFSMHSHGITAALQRLLIFFGQDSLPHYRSVLGDTLRLVVYQRLRRHQPKAISPSLLFDSGSANELRVSVEVELLYSNPDEHAIGEIIRSGRIMELSNLISAQNNRLRNRDSINGL</sequence>
<proteinExistence type="inferred from homology"/>
<evidence type="ECO:0000313" key="5">
    <source>
        <dbReference type="EMBL" id="PPC75472.1"/>
    </source>
</evidence>
<dbReference type="AlphaFoldDB" id="A0A2S5KL78"/>
<evidence type="ECO:0000256" key="1">
    <source>
        <dbReference type="ARBA" id="ARBA00006611"/>
    </source>
</evidence>
<protein>
    <recommendedName>
        <fullName evidence="4">Bacterial type II secretion system protein E domain-containing protein</fullName>
    </recommendedName>
</protein>